<evidence type="ECO:0000256" key="2">
    <source>
        <dbReference type="ARBA" id="ARBA00007193"/>
    </source>
</evidence>
<evidence type="ECO:0000256" key="3">
    <source>
        <dbReference type="ARBA" id="ARBA00022448"/>
    </source>
</evidence>
<dbReference type="PANTHER" id="PTHR11690:SF243">
    <property type="entry name" value="PICKPOCKET 12-RELATED"/>
    <property type="match status" value="1"/>
</dbReference>
<proteinExistence type="inferred from homology"/>
<dbReference type="PANTHER" id="PTHR11690">
    <property type="entry name" value="AMILORIDE-SENSITIVE SODIUM CHANNEL-RELATED"/>
    <property type="match status" value="1"/>
</dbReference>
<keyword evidence="5 12" id="KW-0812">Transmembrane</keyword>
<feature type="transmembrane region" description="Helical" evidence="13">
    <location>
        <begin position="60"/>
        <end position="81"/>
    </location>
</feature>
<dbReference type="GO" id="GO:0005886">
    <property type="term" value="C:plasma membrane"/>
    <property type="evidence" value="ECO:0007669"/>
    <property type="project" value="TreeGrafter"/>
</dbReference>
<keyword evidence="9 13" id="KW-0472">Membrane</keyword>
<evidence type="ECO:0000256" key="6">
    <source>
        <dbReference type="ARBA" id="ARBA00022989"/>
    </source>
</evidence>
<feature type="transmembrane region" description="Helical" evidence="13">
    <location>
        <begin position="494"/>
        <end position="519"/>
    </location>
</feature>
<dbReference type="GO" id="GO:0015280">
    <property type="term" value="F:ligand-gated sodium channel activity"/>
    <property type="evidence" value="ECO:0007669"/>
    <property type="project" value="TreeGrafter"/>
</dbReference>
<name>A0AAJ6YMK0_9HYME</name>
<keyword evidence="14" id="KW-1185">Reference proteome</keyword>
<keyword evidence="10 12" id="KW-0739">Sodium transport</keyword>
<keyword evidence="4 12" id="KW-0894">Sodium channel</keyword>
<evidence type="ECO:0000256" key="11">
    <source>
        <dbReference type="ARBA" id="ARBA00023303"/>
    </source>
</evidence>
<dbReference type="KEGG" id="csol:105364554"/>
<reference evidence="15" key="1">
    <citation type="submission" date="2025-08" db="UniProtKB">
        <authorList>
            <consortium name="RefSeq"/>
        </authorList>
    </citation>
    <scope>IDENTIFICATION</scope>
</reference>
<keyword evidence="3 12" id="KW-0813">Transport</keyword>
<evidence type="ECO:0000256" key="5">
    <source>
        <dbReference type="ARBA" id="ARBA00022692"/>
    </source>
</evidence>
<keyword evidence="6 13" id="KW-1133">Transmembrane helix</keyword>
<keyword evidence="8 12" id="KW-0406">Ion transport</keyword>
<comment type="similarity">
    <text evidence="2 12">Belongs to the amiloride-sensitive sodium channel (TC 1.A.6) family.</text>
</comment>
<evidence type="ECO:0000256" key="10">
    <source>
        <dbReference type="ARBA" id="ARBA00023201"/>
    </source>
</evidence>
<dbReference type="Proteomes" id="UP000695007">
    <property type="component" value="Unplaced"/>
</dbReference>
<evidence type="ECO:0000256" key="1">
    <source>
        <dbReference type="ARBA" id="ARBA00004141"/>
    </source>
</evidence>
<dbReference type="Pfam" id="PF00858">
    <property type="entry name" value="ASC"/>
    <property type="match status" value="1"/>
</dbReference>
<evidence type="ECO:0000313" key="14">
    <source>
        <dbReference type="Proteomes" id="UP000695007"/>
    </source>
</evidence>
<evidence type="ECO:0000256" key="7">
    <source>
        <dbReference type="ARBA" id="ARBA00023053"/>
    </source>
</evidence>
<keyword evidence="7" id="KW-0915">Sodium</keyword>
<evidence type="ECO:0000256" key="8">
    <source>
        <dbReference type="ARBA" id="ARBA00023065"/>
    </source>
</evidence>
<dbReference type="Gene3D" id="1.10.287.770">
    <property type="entry name" value="YojJ-like"/>
    <property type="match status" value="1"/>
</dbReference>
<dbReference type="Gene3D" id="2.60.470.10">
    <property type="entry name" value="Acid-sensing ion channels like domains"/>
    <property type="match status" value="1"/>
</dbReference>
<dbReference type="RefSeq" id="XP_011500814.1">
    <property type="nucleotide sequence ID" value="XM_011502512.1"/>
</dbReference>
<evidence type="ECO:0000256" key="9">
    <source>
        <dbReference type="ARBA" id="ARBA00023136"/>
    </source>
</evidence>
<dbReference type="AlphaFoldDB" id="A0AAJ6YMK0"/>
<evidence type="ECO:0000256" key="4">
    <source>
        <dbReference type="ARBA" id="ARBA00022461"/>
    </source>
</evidence>
<evidence type="ECO:0000313" key="15">
    <source>
        <dbReference type="RefSeq" id="XP_011500814.1"/>
    </source>
</evidence>
<keyword evidence="11 12" id="KW-0407">Ion channel</keyword>
<dbReference type="InterPro" id="IPR001873">
    <property type="entry name" value="ENaC"/>
</dbReference>
<protein>
    <submittedName>
        <fullName evidence="15">Pickpocket protein 28</fullName>
    </submittedName>
</protein>
<gene>
    <name evidence="15" type="primary">LOC105364554</name>
</gene>
<dbReference type="GeneID" id="105364554"/>
<dbReference type="PRINTS" id="PR01078">
    <property type="entry name" value="AMINACHANNEL"/>
</dbReference>
<evidence type="ECO:0000256" key="12">
    <source>
        <dbReference type="RuleBase" id="RU000679"/>
    </source>
</evidence>
<comment type="subcellular location">
    <subcellularLocation>
        <location evidence="1">Membrane</location>
        <topology evidence="1">Multi-pass membrane protein</topology>
    </subcellularLocation>
</comment>
<sequence>MSLAQRAPHLNKNLIPKETKKLSTVKLDMCTTTFTEYCYHCTIHGLKYIGDKSLPNFERIFWIFSFLMAIFGAAYFIWHLYTKYLLAPIIISRSSESVSIDQFPFPALTVCNMNNAKRSVAQEIIKGNNSLQKFFLEDICNFKSNLTSVQREVTEESGEWENVYKFLLNVSQDCSQMLHHCEWHGNMTNCSDIFNPVLTDEGLCCKFNSVPHLLHDPRIWDKLRISYASEKHIDWTPEYKFSKNDPPTAIPWRAYGSGASYGLTLALDVDSDEYYCSSTASVGFKMLLHSPVESPQISDFGFTLSPGKETRVIITPHITEADKSIMNIPPKKRRCFFLNEKKLRYYRTYTQRNCLLECEANFTLEYCQCMQYYMPVSNDTRICGKNDDQCAINARKFMKNKLYEEDEVKAFNFTEAPSCKCYPGCNEINYSTEISQSMLLATFEIPEEYFKYDRAYFEKNIAVVHIFFIDDSYVKYTKNELYGFAELLSNTGGLLGLFMGFSLLSIIEIIYYFTIRLWWRIFKNKKRENDRNKFIVQPIMNKLDTIYPFIE</sequence>
<organism evidence="14 15">
    <name type="scientific">Ceratosolen solmsi marchali</name>
    <dbReference type="NCBI Taxonomy" id="326594"/>
    <lineage>
        <taxon>Eukaryota</taxon>
        <taxon>Metazoa</taxon>
        <taxon>Ecdysozoa</taxon>
        <taxon>Arthropoda</taxon>
        <taxon>Hexapoda</taxon>
        <taxon>Insecta</taxon>
        <taxon>Pterygota</taxon>
        <taxon>Neoptera</taxon>
        <taxon>Endopterygota</taxon>
        <taxon>Hymenoptera</taxon>
        <taxon>Apocrita</taxon>
        <taxon>Proctotrupomorpha</taxon>
        <taxon>Chalcidoidea</taxon>
        <taxon>Agaonidae</taxon>
        <taxon>Agaoninae</taxon>
        <taxon>Ceratosolen</taxon>
    </lineage>
</organism>
<accession>A0AAJ6YMK0</accession>
<evidence type="ECO:0000256" key="13">
    <source>
        <dbReference type="SAM" id="Phobius"/>
    </source>
</evidence>